<dbReference type="AlphaFoldDB" id="A0A8H8BVJ1"/>
<dbReference type="SMART" id="SM00382">
    <property type="entry name" value="AAA"/>
    <property type="match status" value="1"/>
</dbReference>
<evidence type="ECO:0000256" key="8">
    <source>
        <dbReference type="ARBA" id="ARBA00023136"/>
    </source>
</evidence>
<dbReference type="GO" id="GO:0140359">
    <property type="term" value="F:ABC-type transporter activity"/>
    <property type="evidence" value="ECO:0007669"/>
    <property type="project" value="InterPro"/>
</dbReference>
<dbReference type="PANTHER" id="PTHR48042:SF11">
    <property type="entry name" value="ABC TRANSPORTER G FAMILY MEMBER 11"/>
    <property type="match status" value="1"/>
</dbReference>
<dbReference type="Proteomes" id="UP000664132">
    <property type="component" value="Unassembled WGS sequence"/>
</dbReference>
<feature type="transmembrane region" description="Helical" evidence="10">
    <location>
        <begin position="574"/>
        <end position="597"/>
    </location>
</feature>
<keyword evidence="13" id="KW-1185">Reference proteome</keyword>
<protein>
    <recommendedName>
        <fullName evidence="11">ABC transporter domain-containing protein</fullName>
    </recommendedName>
</protein>
<sequence length="700" mass="77483">MRSPNRGFKSSPYNGDPGTGDGGLTNHVTVLRPHQSIHSRLDNRRNRSFGMDTATNSSHENDHGATNEKANRRDLELNTVPTAHLINDIVQSFGWQSMNVTVKDRVTKQKLSILSDANGIVKAGELIAIMGPSGSGKTTLLNTLSHRAAAAGATTTGDILTNGQSIGWQHLRHLSAYVEQEDALIGSLTVRETMDFAARLGLPATISKKERLDRVDGLLSSFGMVSQADTIVGTPIKKGLSGGQKKRLGVASRLVTDPKILFLDEPTSGLDSALSYEVINYIKAIGKKNNLIVIASIHQPSTTTFELFDKLCLLSKGKTCYFGAPMAARQYFGALGYEMPLEINPAEYLLDLINTEIVRKDDDVLARIKHIHGAWERSSEAAAIKNDIEIAISHSKDPTMAGPDIVKMKFARQNAFMVPLVLLHRAWIKSYRDFVAYGIRVVMYLGLAILMGTVFLRLKTNQTDIQPFINAIFFGSAFMSFMAIAYVPAFLEDRATFVKERANGLCGPLAFTIANFLIGLPYLFFISLLFSVVEYFLSNFRPTFSAFMMWVMWLFLDLVAAEALIVLVSSIFPVFVVALAVAAFANGLWMCVDGFLVPMSTLNVFWKYVFHYIDYQAYVFQGMLVNEFQTRIFDCAGNAETGYQCMYPSDLAPEGKIRGTAILEAFNYHTGQESQWVGIMIGIIFGYRILGYLVLVIKKT</sequence>
<proteinExistence type="inferred from homology"/>
<dbReference type="GO" id="GO:0005524">
    <property type="term" value="F:ATP binding"/>
    <property type="evidence" value="ECO:0007669"/>
    <property type="project" value="UniProtKB-KW"/>
</dbReference>
<dbReference type="GO" id="GO:0016887">
    <property type="term" value="F:ATP hydrolysis activity"/>
    <property type="evidence" value="ECO:0007669"/>
    <property type="project" value="InterPro"/>
</dbReference>
<keyword evidence="7 10" id="KW-1133">Transmembrane helix</keyword>
<keyword evidence="4 10" id="KW-0812">Transmembrane</keyword>
<evidence type="ECO:0000256" key="3">
    <source>
        <dbReference type="ARBA" id="ARBA00022448"/>
    </source>
</evidence>
<dbReference type="InterPro" id="IPR027417">
    <property type="entry name" value="P-loop_NTPase"/>
</dbReference>
<evidence type="ECO:0000256" key="1">
    <source>
        <dbReference type="ARBA" id="ARBA00004141"/>
    </source>
</evidence>
<comment type="subcellular location">
    <subcellularLocation>
        <location evidence="1">Membrane</location>
        <topology evidence="1">Multi-pass membrane protein</topology>
    </subcellularLocation>
</comment>
<keyword evidence="5" id="KW-0547">Nucleotide-binding</keyword>
<feature type="domain" description="ABC transporter" evidence="11">
    <location>
        <begin position="95"/>
        <end position="341"/>
    </location>
</feature>
<dbReference type="FunFam" id="3.40.50.300:FF:001305">
    <property type="entry name" value="ABCG transporter ABC superfamily"/>
    <property type="match status" value="1"/>
</dbReference>
<dbReference type="OrthoDB" id="66620at2759"/>
<evidence type="ECO:0000256" key="4">
    <source>
        <dbReference type="ARBA" id="ARBA00022692"/>
    </source>
</evidence>
<evidence type="ECO:0000259" key="11">
    <source>
        <dbReference type="PROSITE" id="PS50893"/>
    </source>
</evidence>
<dbReference type="EMBL" id="JAFJYH010000009">
    <property type="protein sequence ID" value="KAG4425571.1"/>
    <property type="molecule type" value="Genomic_DNA"/>
</dbReference>
<evidence type="ECO:0000313" key="12">
    <source>
        <dbReference type="EMBL" id="KAG4425571.1"/>
    </source>
</evidence>
<comment type="similarity">
    <text evidence="2">Belongs to the ABC transporter superfamily. ABCG family. Eye pigment precursor importer (TC 3.A.1.204) subfamily.</text>
</comment>
<dbReference type="InterPro" id="IPR003439">
    <property type="entry name" value="ABC_transporter-like_ATP-bd"/>
</dbReference>
<comment type="caution">
    <text evidence="12">The sequence shown here is derived from an EMBL/GenBank/DDBJ whole genome shotgun (WGS) entry which is preliminary data.</text>
</comment>
<feature type="transmembrane region" description="Helical" evidence="10">
    <location>
        <begin position="468"/>
        <end position="489"/>
    </location>
</feature>
<name>A0A8H8BVJ1_9HELO</name>
<dbReference type="InterPro" id="IPR052215">
    <property type="entry name" value="Plant_ABCG"/>
</dbReference>
<feature type="transmembrane region" description="Helical" evidence="10">
    <location>
        <begin position="434"/>
        <end position="456"/>
    </location>
</feature>
<feature type="region of interest" description="Disordered" evidence="9">
    <location>
        <begin position="1"/>
        <end position="73"/>
    </location>
</feature>
<dbReference type="InterPro" id="IPR013525">
    <property type="entry name" value="ABC2_TM"/>
</dbReference>
<evidence type="ECO:0000256" key="5">
    <source>
        <dbReference type="ARBA" id="ARBA00022741"/>
    </source>
</evidence>
<keyword evidence="8 10" id="KW-0472">Membrane</keyword>
<feature type="transmembrane region" description="Helical" evidence="10">
    <location>
        <begin position="676"/>
        <end position="697"/>
    </location>
</feature>
<dbReference type="Pfam" id="PF19055">
    <property type="entry name" value="ABC2_membrane_7"/>
    <property type="match status" value="1"/>
</dbReference>
<feature type="transmembrane region" description="Helical" evidence="10">
    <location>
        <begin position="549"/>
        <end position="568"/>
    </location>
</feature>
<dbReference type="GO" id="GO:0016020">
    <property type="term" value="C:membrane"/>
    <property type="evidence" value="ECO:0007669"/>
    <property type="project" value="UniProtKB-SubCell"/>
</dbReference>
<keyword evidence="6" id="KW-0067">ATP-binding</keyword>
<gene>
    <name evidence="12" type="ORF">IFR04_001268</name>
</gene>
<evidence type="ECO:0000313" key="13">
    <source>
        <dbReference type="Proteomes" id="UP000664132"/>
    </source>
</evidence>
<evidence type="ECO:0000256" key="2">
    <source>
        <dbReference type="ARBA" id="ARBA00005814"/>
    </source>
</evidence>
<evidence type="ECO:0000256" key="9">
    <source>
        <dbReference type="SAM" id="MobiDB-lite"/>
    </source>
</evidence>
<dbReference type="SUPFAM" id="SSF52540">
    <property type="entry name" value="P-loop containing nucleoside triphosphate hydrolases"/>
    <property type="match status" value="1"/>
</dbReference>
<accession>A0A8H8BVJ1</accession>
<dbReference type="PROSITE" id="PS50893">
    <property type="entry name" value="ABC_TRANSPORTER_2"/>
    <property type="match status" value="1"/>
</dbReference>
<reference evidence="12" key="1">
    <citation type="submission" date="2021-02" db="EMBL/GenBank/DDBJ databases">
        <title>Genome sequence Cadophora malorum strain M34.</title>
        <authorList>
            <person name="Stefanovic E."/>
            <person name="Vu D."/>
            <person name="Scully C."/>
            <person name="Dijksterhuis J."/>
            <person name="Roader J."/>
            <person name="Houbraken J."/>
        </authorList>
    </citation>
    <scope>NUCLEOTIDE SEQUENCE</scope>
    <source>
        <strain evidence="12">M34</strain>
    </source>
</reference>
<evidence type="ECO:0000256" key="10">
    <source>
        <dbReference type="SAM" id="Phobius"/>
    </source>
</evidence>
<feature type="compositionally biased region" description="Basic and acidic residues" evidence="9">
    <location>
        <begin position="59"/>
        <end position="73"/>
    </location>
</feature>
<keyword evidence="3" id="KW-0813">Transport</keyword>
<organism evidence="12 13">
    <name type="scientific">Cadophora malorum</name>
    <dbReference type="NCBI Taxonomy" id="108018"/>
    <lineage>
        <taxon>Eukaryota</taxon>
        <taxon>Fungi</taxon>
        <taxon>Dikarya</taxon>
        <taxon>Ascomycota</taxon>
        <taxon>Pezizomycotina</taxon>
        <taxon>Leotiomycetes</taxon>
        <taxon>Helotiales</taxon>
        <taxon>Ploettnerulaceae</taxon>
        <taxon>Cadophora</taxon>
    </lineage>
</organism>
<feature type="transmembrane region" description="Helical" evidence="10">
    <location>
        <begin position="509"/>
        <end position="537"/>
    </location>
</feature>
<dbReference type="InterPro" id="IPR003593">
    <property type="entry name" value="AAA+_ATPase"/>
</dbReference>
<evidence type="ECO:0000256" key="7">
    <source>
        <dbReference type="ARBA" id="ARBA00022989"/>
    </source>
</evidence>
<dbReference type="InterPro" id="IPR043926">
    <property type="entry name" value="ABCG_dom"/>
</dbReference>
<evidence type="ECO:0000256" key="6">
    <source>
        <dbReference type="ARBA" id="ARBA00022840"/>
    </source>
</evidence>
<dbReference type="PANTHER" id="PTHR48042">
    <property type="entry name" value="ABC TRANSPORTER G FAMILY MEMBER 11"/>
    <property type="match status" value="1"/>
</dbReference>
<dbReference type="Pfam" id="PF00005">
    <property type="entry name" value="ABC_tran"/>
    <property type="match status" value="1"/>
</dbReference>
<dbReference type="Pfam" id="PF01061">
    <property type="entry name" value="ABC2_membrane"/>
    <property type="match status" value="1"/>
</dbReference>
<dbReference type="Gene3D" id="3.40.50.300">
    <property type="entry name" value="P-loop containing nucleotide triphosphate hydrolases"/>
    <property type="match status" value="1"/>
</dbReference>